<dbReference type="RefSeq" id="WP_002708684.1">
    <property type="nucleotide sequence ID" value="NZ_JH651384.1"/>
</dbReference>
<dbReference type="AlphaFoldDB" id="A0A656HEY1"/>
<evidence type="ECO:0000256" key="1">
    <source>
        <dbReference type="ARBA" id="ARBA00023015"/>
    </source>
</evidence>
<dbReference type="SMART" id="SM00342">
    <property type="entry name" value="HTH_ARAC"/>
    <property type="match status" value="1"/>
</dbReference>
<dbReference type="PANTHER" id="PTHR47894:SF4">
    <property type="entry name" value="HTH-TYPE TRANSCRIPTIONAL REGULATOR GADX"/>
    <property type="match status" value="1"/>
</dbReference>
<protein>
    <submittedName>
        <fullName evidence="5">Transcriptional regulator, AraC family</fullName>
    </submittedName>
</protein>
<gene>
    <name evidence="5" type="ORF">Thini_2197</name>
</gene>
<dbReference type="PROSITE" id="PS01124">
    <property type="entry name" value="HTH_ARAC_FAMILY_2"/>
    <property type="match status" value="1"/>
</dbReference>
<keyword evidence="3" id="KW-0804">Transcription</keyword>
<keyword evidence="1" id="KW-0805">Transcription regulation</keyword>
<evidence type="ECO:0000256" key="3">
    <source>
        <dbReference type="ARBA" id="ARBA00023163"/>
    </source>
</evidence>
<dbReference type="Proteomes" id="UP000005317">
    <property type="component" value="Unassembled WGS sequence"/>
</dbReference>
<proteinExistence type="predicted"/>
<dbReference type="GO" id="GO:0003700">
    <property type="term" value="F:DNA-binding transcription factor activity"/>
    <property type="evidence" value="ECO:0007669"/>
    <property type="project" value="InterPro"/>
</dbReference>
<dbReference type="Pfam" id="PF12833">
    <property type="entry name" value="HTH_18"/>
    <property type="match status" value="1"/>
</dbReference>
<keyword evidence="2" id="KW-0238">DNA-binding</keyword>
<keyword evidence="6" id="KW-1185">Reference proteome</keyword>
<dbReference type="InterPro" id="IPR018062">
    <property type="entry name" value="HTH_AraC-typ_CS"/>
</dbReference>
<dbReference type="GO" id="GO:0005829">
    <property type="term" value="C:cytosol"/>
    <property type="evidence" value="ECO:0007669"/>
    <property type="project" value="TreeGrafter"/>
</dbReference>
<organism evidence="5 6">
    <name type="scientific">Thiothrix nivea (strain ATCC 35100 / DSM 5205 / JP2)</name>
    <dbReference type="NCBI Taxonomy" id="870187"/>
    <lineage>
        <taxon>Bacteria</taxon>
        <taxon>Pseudomonadati</taxon>
        <taxon>Pseudomonadota</taxon>
        <taxon>Gammaproteobacteria</taxon>
        <taxon>Thiotrichales</taxon>
        <taxon>Thiotrichaceae</taxon>
        <taxon>Thiothrix</taxon>
    </lineage>
</organism>
<evidence type="ECO:0000259" key="4">
    <source>
        <dbReference type="PROSITE" id="PS01124"/>
    </source>
</evidence>
<dbReference type="InterPro" id="IPR020449">
    <property type="entry name" value="Tscrpt_reg_AraC-type_HTH"/>
</dbReference>
<evidence type="ECO:0000313" key="5">
    <source>
        <dbReference type="EMBL" id="EIJ34762.1"/>
    </source>
</evidence>
<dbReference type="InterPro" id="IPR018060">
    <property type="entry name" value="HTH_AraC"/>
</dbReference>
<feature type="domain" description="HTH araC/xylS-type" evidence="4">
    <location>
        <begin position="162"/>
        <end position="259"/>
    </location>
</feature>
<dbReference type="EMBL" id="JH651384">
    <property type="protein sequence ID" value="EIJ34762.1"/>
    <property type="molecule type" value="Genomic_DNA"/>
</dbReference>
<sequence length="262" mass="29177">MIHSCFEACQKQSLHQVPIPSPTLIMVKQGEKRIYNGRDELRLPAGRAVVLPAGIAPEMENIPADGRYAADLFSPPRRWQENFGQQYGELLTDLPARQASFVPDPALESALQQCRQPLTEGGTNPAWQSARLELAWHQVLLELIRLQAAAAFFQTSNQPLADRLRELISYAPSQEWQAGKVAQQLNMSPATLRRRLQAEGTSFSTLLQESRMAQALGLVLTTPSAINEIAWQCGYDSPTSFSHAFKKHFAVSPTELRATQQE</sequence>
<dbReference type="PROSITE" id="PS00041">
    <property type="entry name" value="HTH_ARAC_FAMILY_1"/>
    <property type="match status" value="1"/>
</dbReference>
<dbReference type="Gene3D" id="1.10.10.60">
    <property type="entry name" value="Homeodomain-like"/>
    <property type="match status" value="1"/>
</dbReference>
<dbReference type="InterPro" id="IPR009057">
    <property type="entry name" value="Homeodomain-like_sf"/>
</dbReference>
<dbReference type="SUPFAM" id="SSF46689">
    <property type="entry name" value="Homeodomain-like"/>
    <property type="match status" value="1"/>
</dbReference>
<accession>A0A656HEY1</accession>
<dbReference type="PANTHER" id="PTHR47894">
    <property type="entry name" value="HTH-TYPE TRANSCRIPTIONAL REGULATOR GADX"/>
    <property type="match status" value="1"/>
</dbReference>
<dbReference type="PRINTS" id="PR00032">
    <property type="entry name" value="HTHARAC"/>
</dbReference>
<reference evidence="6" key="1">
    <citation type="journal article" date="2011" name="Stand. Genomic Sci.">
        <title>Genome sequence of the filamentous, gliding Thiothrix nivea neotype strain (JP2(T)).</title>
        <authorList>
            <person name="Lapidus A."/>
            <person name="Nolan M."/>
            <person name="Lucas S."/>
            <person name="Glavina Del Rio T."/>
            <person name="Tice H."/>
            <person name="Cheng J.F."/>
            <person name="Tapia R."/>
            <person name="Han C."/>
            <person name="Goodwin L."/>
            <person name="Pitluck S."/>
            <person name="Liolios K."/>
            <person name="Pagani I."/>
            <person name="Ivanova N."/>
            <person name="Huntemann M."/>
            <person name="Mavromatis K."/>
            <person name="Mikhailova N."/>
            <person name="Pati A."/>
            <person name="Chen A."/>
            <person name="Palaniappan K."/>
            <person name="Land M."/>
            <person name="Brambilla E.M."/>
            <person name="Rohde M."/>
            <person name="Abt B."/>
            <person name="Verbarg S."/>
            <person name="Goker M."/>
            <person name="Bristow J."/>
            <person name="Eisen J.A."/>
            <person name="Markowitz V."/>
            <person name="Hugenholtz P."/>
            <person name="Kyrpides N.C."/>
            <person name="Klenk H.P."/>
            <person name="Woyke T."/>
        </authorList>
    </citation>
    <scope>NUCLEOTIDE SEQUENCE [LARGE SCALE GENOMIC DNA]</scope>
    <source>
        <strain evidence="6">ATCC 35100 / DSM 5205 / JP2</strain>
    </source>
</reference>
<name>A0A656HEY1_THINJ</name>
<evidence type="ECO:0000256" key="2">
    <source>
        <dbReference type="ARBA" id="ARBA00023125"/>
    </source>
</evidence>
<evidence type="ECO:0000313" key="6">
    <source>
        <dbReference type="Proteomes" id="UP000005317"/>
    </source>
</evidence>
<dbReference type="GO" id="GO:0000976">
    <property type="term" value="F:transcription cis-regulatory region binding"/>
    <property type="evidence" value="ECO:0007669"/>
    <property type="project" value="TreeGrafter"/>
</dbReference>